<evidence type="ECO:0000256" key="11">
    <source>
        <dbReference type="PROSITE-ProRule" id="PRU10141"/>
    </source>
</evidence>
<keyword evidence="8" id="KW-0418">Kinase</keyword>
<gene>
    <name evidence="15" type="primary">MAPK13</name>
    <name evidence="15" type="synonym">mapk13</name>
</gene>
<evidence type="ECO:0000256" key="4">
    <source>
        <dbReference type="ARBA" id="ARBA00022527"/>
    </source>
</evidence>
<keyword evidence="10" id="KW-0346">Stress response</keyword>
<evidence type="ECO:0000256" key="6">
    <source>
        <dbReference type="ARBA" id="ARBA00022679"/>
    </source>
</evidence>
<dbReference type="GO" id="GO:0005524">
    <property type="term" value="F:ATP binding"/>
    <property type="evidence" value="ECO:0007669"/>
    <property type="project" value="UniProtKB-UniRule"/>
</dbReference>
<dbReference type="Proteomes" id="UP000472263">
    <property type="component" value="Chromosome 7"/>
</dbReference>
<comment type="similarity">
    <text evidence="2">Belongs to the protein kinase superfamily. CMGC Ser/Thr protein kinase family. MAP kinase subfamily.</text>
</comment>
<dbReference type="FunFam" id="1.10.510.10:FF:000170">
    <property type="entry name" value="Mitogen-activated protein kinase"/>
    <property type="match status" value="1"/>
</dbReference>
<keyword evidence="5" id="KW-0597">Phosphoprotein</keyword>
<dbReference type="InterPro" id="IPR050117">
    <property type="entry name" value="MAPK"/>
</dbReference>
<dbReference type="PRINTS" id="PR01773">
    <property type="entry name" value="P38MAPKINASE"/>
</dbReference>
<feature type="region of interest" description="Disordered" evidence="12">
    <location>
        <begin position="306"/>
        <end position="327"/>
    </location>
</feature>
<dbReference type="Gene3D" id="3.30.200.20">
    <property type="entry name" value="Phosphorylase Kinase, domain 1"/>
    <property type="match status" value="1"/>
</dbReference>
<evidence type="ECO:0000256" key="12">
    <source>
        <dbReference type="SAM" id="MobiDB-lite"/>
    </source>
</evidence>
<evidence type="ECO:0000313" key="16">
    <source>
        <dbReference type="Proteomes" id="UP000472263"/>
    </source>
</evidence>
<dbReference type="FunFam" id="3.30.200.20:FF:000028">
    <property type="entry name" value="Mitogen-activated protein kinase"/>
    <property type="match status" value="1"/>
</dbReference>
<dbReference type="PROSITE" id="PS50011">
    <property type="entry name" value="PROTEIN_KINASE_DOM"/>
    <property type="match status" value="1"/>
</dbReference>
<evidence type="ECO:0000259" key="14">
    <source>
        <dbReference type="PROSITE" id="PS50011"/>
    </source>
</evidence>
<dbReference type="GO" id="GO:0004707">
    <property type="term" value="F:MAP kinase activity"/>
    <property type="evidence" value="ECO:0007669"/>
    <property type="project" value="UniProtKB-EC"/>
</dbReference>
<dbReference type="Pfam" id="PF00069">
    <property type="entry name" value="Pkinase"/>
    <property type="match status" value="1"/>
</dbReference>
<dbReference type="InterPro" id="IPR000719">
    <property type="entry name" value="Prot_kinase_dom"/>
</dbReference>
<evidence type="ECO:0000256" key="9">
    <source>
        <dbReference type="ARBA" id="ARBA00022840"/>
    </source>
</evidence>
<evidence type="ECO:0000256" key="2">
    <source>
        <dbReference type="ARBA" id="ARBA00008832"/>
    </source>
</evidence>
<evidence type="ECO:0000256" key="8">
    <source>
        <dbReference type="ARBA" id="ARBA00022777"/>
    </source>
</evidence>
<reference evidence="15" key="3">
    <citation type="submission" date="2025-09" db="UniProtKB">
        <authorList>
            <consortium name="Ensembl"/>
        </authorList>
    </citation>
    <scope>IDENTIFICATION</scope>
</reference>
<evidence type="ECO:0000256" key="1">
    <source>
        <dbReference type="ARBA" id="ARBA00001946"/>
    </source>
</evidence>
<reference evidence="15" key="1">
    <citation type="submission" date="2019-06" db="EMBL/GenBank/DDBJ databases">
        <authorList>
            <consortium name="Wellcome Sanger Institute Data Sharing"/>
        </authorList>
    </citation>
    <scope>NUCLEOTIDE SEQUENCE [LARGE SCALE GENOMIC DNA]</scope>
</reference>
<dbReference type="Ensembl" id="ENSMMDT00005052712.1">
    <property type="protein sequence ID" value="ENSMMDP00005051700.1"/>
    <property type="gene ID" value="ENSMMDG00005023359.1"/>
</dbReference>
<keyword evidence="16" id="KW-1185">Reference proteome</keyword>
<evidence type="ECO:0000313" key="15">
    <source>
        <dbReference type="Ensembl" id="ENSMMDP00005051700.1"/>
    </source>
</evidence>
<name>A0A668AAA1_9TELE</name>
<evidence type="ECO:0000256" key="10">
    <source>
        <dbReference type="ARBA" id="ARBA00023016"/>
    </source>
</evidence>
<evidence type="ECO:0000256" key="3">
    <source>
        <dbReference type="ARBA" id="ARBA00012411"/>
    </source>
</evidence>
<keyword evidence="7 11" id="KW-0547">Nucleotide-binding</keyword>
<keyword evidence="6" id="KW-0808">Transferase</keyword>
<feature type="binding site" evidence="11">
    <location>
        <position position="53"/>
    </location>
    <ligand>
        <name>ATP</name>
        <dbReference type="ChEBI" id="CHEBI:30616"/>
    </ligand>
</feature>
<dbReference type="Gene3D" id="1.10.510.10">
    <property type="entry name" value="Transferase(Phosphotransferase) domain 1"/>
    <property type="match status" value="1"/>
</dbReference>
<accession>A0A668AAA1</accession>
<organism evidence="15 16">
    <name type="scientific">Myripristis murdjan</name>
    <name type="common">pinecone soldierfish</name>
    <dbReference type="NCBI Taxonomy" id="586833"/>
    <lineage>
        <taxon>Eukaryota</taxon>
        <taxon>Metazoa</taxon>
        <taxon>Chordata</taxon>
        <taxon>Craniata</taxon>
        <taxon>Vertebrata</taxon>
        <taxon>Euteleostomi</taxon>
        <taxon>Actinopterygii</taxon>
        <taxon>Neopterygii</taxon>
        <taxon>Teleostei</taxon>
        <taxon>Neoteleostei</taxon>
        <taxon>Acanthomorphata</taxon>
        <taxon>Holocentriformes</taxon>
        <taxon>Holocentridae</taxon>
        <taxon>Myripristis</taxon>
    </lineage>
</organism>
<dbReference type="PROSITE" id="PS00107">
    <property type="entry name" value="PROTEIN_KINASE_ATP"/>
    <property type="match status" value="1"/>
</dbReference>
<dbReference type="PANTHER" id="PTHR24055">
    <property type="entry name" value="MITOGEN-ACTIVATED PROTEIN KINASE"/>
    <property type="match status" value="1"/>
</dbReference>
<dbReference type="InterPro" id="IPR011009">
    <property type="entry name" value="Kinase-like_dom_sf"/>
</dbReference>
<comment type="cofactor">
    <cofactor evidence="1">
        <name>Mg(2+)</name>
        <dbReference type="ChEBI" id="CHEBI:18420"/>
    </cofactor>
</comment>
<keyword evidence="13" id="KW-0472">Membrane</keyword>
<evidence type="ECO:0000256" key="7">
    <source>
        <dbReference type="ARBA" id="ARBA00022741"/>
    </source>
</evidence>
<keyword evidence="13" id="KW-1133">Transmembrane helix</keyword>
<reference evidence="15" key="2">
    <citation type="submission" date="2025-08" db="UniProtKB">
        <authorList>
            <consortium name="Ensembl"/>
        </authorList>
    </citation>
    <scope>IDENTIFICATION</scope>
</reference>
<proteinExistence type="inferred from homology"/>
<protein>
    <recommendedName>
        <fullName evidence="3">mitogen-activated protein kinase</fullName>
        <ecNumber evidence="3">2.7.11.24</ecNumber>
    </recommendedName>
</protein>
<feature type="domain" description="Protein kinase" evidence="14">
    <location>
        <begin position="23"/>
        <end position="304"/>
    </location>
</feature>
<dbReference type="FunCoup" id="A0A668AAA1">
    <property type="interactions" value="316"/>
</dbReference>
<sequence>MEAQAPFSREEINSTVWEVPEKYTRLKQIGTGAYGSVCSSINEKTKEKVAIKKLHRPFQSEIFAKRAYRELRLLKHMKHENVMMISLSIFIPFPFSLCLFVPSYLVMPYMFTDLSKVRGCLSEDRVQFLVYQMLCGLRVTPFLSQDLKPGNLAVNQDCELKILDFGLARSTDAEMTGYVVTRWYRAPEVILNWMHYTQTVDIWSVGCIMAEMINGKTLFKGKDYMDQLSQIMKVTGVPGSEFIKKLDSPEARSYIKSLPRFPRKDFSSLFPTASAQAIDVLEKMLVLDGDVRPTAELALEHPYFDSLRDPEDTREPEPYDDSHDNDTLSLDEWKRLCFKEVKSFVPFPRRDSKRKNTLTMSQ</sequence>
<dbReference type="InterPro" id="IPR008352">
    <property type="entry name" value="MAPK_HOG-like"/>
</dbReference>
<feature type="transmembrane region" description="Helical" evidence="13">
    <location>
        <begin position="82"/>
        <end position="107"/>
    </location>
</feature>
<dbReference type="InterPro" id="IPR017441">
    <property type="entry name" value="Protein_kinase_ATP_BS"/>
</dbReference>
<dbReference type="SUPFAM" id="SSF56112">
    <property type="entry name" value="Protein kinase-like (PK-like)"/>
    <property type="match status" value="1"/>
</dbReference>
<dbReference type="GeneTree" id="ENSGT00940000159584"/>
<keyword evidence="9 11" id="KW-0067">ATP-binding</keyword>
<evidence type="ECO:0000256" key="5">
    <source>
        <dbReference type="ARBA" id="ARBA00022553"/>
    </source>
</evidence>
<keyword evidence="4" id="KW-0723">Serine/threonine-protein kinase</keyword>
<dbReference type="SMART" id="SM00220">
    <property type="entry name" value="S_TKc"/>
    <property type="match status" value="1"/>
</dbReference>
<dbReference type="EC" id="2.7.11.24" evidence="3"/>
<evidence type="ECO:0000256" key="13">
    <source>
        <dbReference type="SAM" id="Phobius"/>
    </source>
</evidence>
<dbReference type="AlphaFoldDB" id="A0A668AAA1"/>
<keyword evidence="13" id="KW-0812">Transmembrane</keyword>
<dbReference type="InParanoid" id="A0A668AAA1"/>